<dbReference type="Gene3D" id="2.40.370.10">
    <property type="entry name" value="AttH-like domain"/>
    <property type="match status" value="2"/>
</dbReference>
<dbReference type="SUPFAM" id="SSF159245">
    <property type="entry name" value="AttH-like"/>
    <property type="match status" value="1"/>
</dbReference>
<feature type="domain" description="AttH" evidence="2">
    <location>
        <begin position="55"/>
        <end position="221"/>
    </location>
</feature>
<dbReference type="InterPro" id="IPR023374">
    <property type="entry name" value="AttH-like_dom_sf"/>
</dbReference>
<dbReference type="EMBL" id="CP024899">
    <property type="protein sequence ID" value="ATX67409.1"/>
    <property type="molecule type" value="Genomic_DNA"/>
</dbReference>
<feature type="compositionally biased region" description="Basic and acidic residues" evidence="1">
    <location>
        <begin position="30"/>
        <end position="47"/>
    </location>
</feature>
<accession>A0A2K8KD85</accession>
<evidence type="ECO:0000313" key="3">
    <source>
        <dbReference type="EMBL" id="ATX67409.1"/>
    </source>
</evidence>
<organism evidence="3 4">
    <name type="scientific">Roseinatronobacter bogoriensis subsp. barguzinensis</name>
    <dbReference type="NCBI Taxonomy" id="441209"/>
    <lineage>
        <taxon>Bacteria</taxon>
        <taxon>Pseudomonadati</taxon>
        <taxon>Pseudomonadota</taxon>
        <taxon>Alphaproteobacteria</taxon>
        <taxon>Rhodobacterales</taxon>
        <taxon>Paracoccaceae</taxon>
        <taxon>Roseinatronobacter</taxon>
    </lineage>
</organism>
<evidence type="ECO:0000259" key="2">
    <source>
        <dbReference type="Pfam" id="PF07143"/>
    </source>
</evidence>
<dbReference type="AlphaFoldDB" id="A0A2K8KD85"/>
<protein>
    <recommendedName>
        <fullName evidence="2">AttH domain-containing protein</fullName>
    </recommendedName>
</protein>
<dbReference type="InterPro" id="IPR010791">
    <property type="entry name" value="AttH_dom"/>
</dbReference>
<sequence>MWFLQSDTRPETTQTQINWMEAMASLSQDGFERPEQARPLDWPQDHAAHPSARSEAWLISAHLQGPEGTPVNVQFSMTRIGLVPPGSHADTAPSIWELRDIYRAHLIATDGTQGIAEERFGRGLSGQAGFDDALQQLHFDNWTLTFPDDSPTDSWQFTATADDFAVTLDLQPGKTPISPEGSDAPFRGYAFTRLDVTGTFDMAGVGQPVTGTAWFEHAWGELPLPGAGPVFSDRLLLHLDNGDDLSVIVSQRSDGRGAPTVDAALIAADGSPRPLGGEMSQVSFPRLWQGAQIEWPVVWAIKLDDALELQVTAVSDTQEHAFTPLIWSGLVHAEGQLDGRPVRGTGILQLSGERQP</sequence>
<dbReference type="KEGG" id="rbg:BG454_17655"/>
<dbReference type="PANTHER" id="PTHR38591:SF1">
    <property type="entry name" value="BLL1000 PROTEIN"/>
    <property type="match status" value="1"/>
</dbReference>
<reference evidence="3 4" key="1">
    <citation type="submission" date="2017-11" db="EMBL/GenBank/DDBJ databases">
        <title>Revised Sequence and Annotation of the Rhodobaca barguzinensis strain alga05 Genome.</title>
        <authorList>
            <person name="Kopejtka K."/>
            <person name="Tomasch J.M."/>
            <person name="Bunk B."/>
            <person name="Koblizek M."/>
        </authorList>
    </citation>
    <scope>NUCLEOTIDE SEQUENCE [LARGE SCALE GENOMIC DNA]</scope>
    <source>
        <strain evidence="4">alga05</strain>
    </source>
</reference>
<dbReference type="Pfam" id="PF07143">
    <property type="entry name" value="CrtC"/>
    <property type="match status" value="1"/>
</dbReference>
<dbReference type="Proteomes" id="UP000228948">
    <property type="component" value="Chromosome"/>
</dbReference>
<dbReference type="PANTHER" id="PTHR38591">
    <property type="entry name" value="HYDROLASE"/>
    <property type="match status" value="1"/>
</dbReference>
<evidence type="ECO:0000313" key="4">
    <source>
        <dbReference type="Proteomes" id="UP000228948"/>
    </source>
</evidence>
<keyword evidence="4" id="KW-1185">Reference proteome</keyword>
<proteinExistence type="predicted"/>
<dbReference type="Pfam" id="PF17186">
    <property type="entry name" value="Lipocalin_9"/>
    <property type="match status" value="1"/>
</dbReference>
<name>A0A2K8KD85_9RHOB</name>
<feature type="region of interest" description="Disordered" evidence="1">
    <location>
        <begin position="28"/>
        <end position="47"/>
    </location>
</feature>
<dbReference type="STRING" id="441209.GCA_001870665_03490"/>
<gene>
    <name evidence="3" type="ORF">BG454_17655</name>
</gene>
<evidence type="ECO:0000256" key="1">
    <source>
        <dbReference type="SAM" id="MobiDB-lite"/>
    </source>
</evidence>